<evidence type="ECO:0000256" key="1">
    <source>
        <dbReference type="ARBA" id="ARBA00000085"/>
    </source>
</evidence>
<evidence type="ECO:0000259" key="14">
    <source>
        <dbReference type="PROSITE" id="PS50109"/>
    </source>
</evidence>
<dbReference type="GO" id="GO:0000155">
    <property type="term" value="F:phosphorelay sensor kinase activity"/>
    <property type="evidence" value="ECO:0007669"/>
    <property type="project" value="InterPro"/>
</dbReference>
<evidence type="ECO:0000256" key="2">
    <source>
        <dbReference type="ARBA" id="ARBA00004370"/>
    </source>
</evidence>
<evidence type="ECO:0000256" key="4">
    <source>
        <dbReference type="ARBA" id="ARBA00022553"/>
    </source>
</evidence>
<dbReference type="SMART" id="SM00448">
    <property type="entry name" value="REC"/>
    <property type="match status" value="1"/>
</dbReference>
<feature type="transmembrane region" description="Helical" evidence="13">
    <location>
        <begin position="170"/>
        <end position="189"/>
    </location>
</feature>
<comment type="subunit">
    <text evidence="10">At low DSF concentrations, interacts with RpfF.</text>
</comment>
<evidence type="ECO:0000256" key="13">
    <source>
        <dbReference type="SAM" id="Phobius"/>
    </source>
</evidence>
<evidence type="ECO:0000259" key="16">
    <source>
        <dbReference type="PROSITE" id="PS50885"/>
    </source>
</evidence>
<dbReference type="Proteomes" id="UP000599024">
    <property type="component" value="Unassembled WGS sequence"/>
</dbReference>
<dbReference type="PROSITE" id="PS50109">
    <property type="entry name" value="HIS_KIN"/>
    <property type="match status" value="1"/>
</dbReference>
<dbReference type="Gene3D" id="1.10.287.130">
    <property type="match status" value="1"/>
</dbReference>
<dbReference type="Gene3D" id="6.10.340.10">
    <property type="match status" value="1"/>
</dbReference>
<dbReference type="GO" id="GO:0005524">
    <property type="term" value="F:ATP binding"/>
    <property type="evidence" value="ECO:0007669"/>
    <property type="project" value="UniProtKB-KW"/>
</dbReference>
<dbReference type="Pfam" id="PF00512">
    <property type="entry name" value="HisKA"/>
    <property type="match status" value="1"/>
</dbReference>
<dbReference type="SMART" id="SM00304">
    <property type="entry name" value="HAMP"/>
    <property type="match status" value="1"/>
</dbReference>
<dbReference type="FunFam" id="1.10.287.130:FF:000002">
    <property type="entry name" value="Two-component osmosensing histidine kinase"/>
    <property type="match status" value="1"/>
</dbReference>
<dbReference type="SUPFAM" id="SSF158472">
    <property type="entry name" value="HAMP domain-like"/>
    <property type="match status" value="1"/>
</dbReference>
<dbReference type="Pfam" id="PF17152">
    <property type="entry name" value="CHASE8"/>
    <property type="match status" value="1"/>
</dbReference>
<dbReference type="InterPro" id="IPR033417">
    <property type="entry name" value="CHASE8"/>
</dbReference>
<dbReference type="Gene3D" id="3.40.50.2300">
    <property type="match status" value="2"/>
</dbReference>
<feature type="non-terminal residue" evidence="17">
    <location>
        <position position="742"/>
    </location>
</feature>
<dbReference type="InterPro" id="IPR003661">
    <property type="entry name" value="HisK_dim/P_dom"/>
</dbReference>
<dbReference type="Pfam" id="PF02518">
    <property type="entry name" value="HATPase_c"/>
    <property type="match status" value="1"/>
</dbReference>
<keyword evidence="13" id="KW-0472">Membrane</keyword>
<keyword evidence="13" id="KW-0812">Transmembrane</keyword>
<dbReference type="InterPro" id="IPR003594">
    <property type="entry name" value="HATPase_dom"/>
</dbReference>
<name>A0A8J6N6Z8_9BACT</name>
<dbReference type="SUPFAM" id="SSF55874">
    <property type="entry name" value="ATPase domain of HSP90 chaperone/DNA topoisomerase II/histidine kinase"/>
    <property type="match status" value="1"/>
</dbReference>
<evidence type="ECO:0000256" key="7">
    <source>
        <dbReference type="ARBA" id="ARBA00022777"/>
    </source>
</evidence>
<dbReference type="CDD" id="cd00082">
    <property type="entry name" value="HisKA"/>
    <property type="match status" value="1"/>
</dbReference>
<dbReference type="InterPro" id="IPR005467">
    <property type="entry name" value="His_kinase_dom"/>
</dbReference>
<dbReference type="InterPro" id="IPR036890">
    <property type="entry name" value="HATPase_C_sf"/>
</dbReference>
<dbReference type="SUPFAM" id="SSF47384">
    <property type="entry name" value="Homodimeric domain of signal transducing histidine kinase"/>
    <property type="match status" value="1"/>
</dbReference>
<feature type="domain" description="Histidine kinase" evidence="14">
    <location>
        <begin position="288"/>
        <end position="509"/>
    </location>
</feature>
<evidence type="ECO:0000313" key="17">
    <source>
        <dbReference type="EMBL" id="MBC8207868.1"/>
    </source>
</evidence>
<dbReference type="Pfam" id="PF00672">
    <property type="entry name" value="HAMP"/>
    <property type="match status" value="1"/>
</dbReference>
<evidence type="ECO:0000256" key="10">
    <source>
        <dbReference type="ARBA" id="ARBA00064003"/>
    </source>
</evidence>
<evidence type="ECO:0000256" key="5">
    <source>
        <dbReference type="ARBA" id="ARBA00022679"/>
    </source>
</evidence>
<dbReference type="SMART" id="SM00388">
    <property type="entry name" value="HisKA"/>
    <property type="match status" value="1"/>
</dbReference>
<comment type="caution">
    <text evidence="17">The sequence shown here is derived from an EMBL/GenBank/DDBJ whole genome shotgun (WGS) entry which is preliminary data.</text>
</comment>
<feature type="domain" description="Response regulatory" evidence="15">
    <location>
        <begin position="530"/>
        <end position="651"/>
    </location>
</feature>
<dbReference type="PANTHER" id="PTHR45339">
    <property type="entry name" value="HYBRID SIGNAL TRANSDUCTION HISTIDINE KINASE J"/>
    <property type="match status" value="1"/>
</dbReference>
<dbReference type="GO" id="GO:0016020">
    <property type="term" value="C:membrane"/>
    <property type="evidence" value="ECO:0007669"/>
    <property type="project" value="UniProtKB-SubCell"/>
</dbReference>
<dbReference type="CDD" id="cd16922">
    <property type="entry name" value="HATPase_EvgS-ArcB-TorS-like"/>
    <property type="match status" value="1"/>
</dbReference>
<dbReference type="PROSITE" id="PS50110">
    <property type="entry name" value="RESPONSE_REGULATORY"/>
    <property type="match status" value="2"/>
</dbReference>
<reference evidence="17 18" key="1">
    <citation type="submission" date="2020-08" db="EMBL/GenBank/DDBJ databases">
        <title>Bridging the membrane lipid divide: bacteria of the FCB group superphylum have the potential to synthesize archaeal ether lipids.</title>
        <authorList>
            <person name="Villanueva L."/>
            <person name="Von Meijenfeldt F.A.B."/>
            <person name="Westbye A.B."/>
            <person name="Yadav S."/>
            <person name="Hopmans E.C."/>
            <person name="Dutilh B.E."/>
            <person name="Sinninghe Damste J.S."/>
        </authorList>
    </citation>
    <scope>NUCLEOTIDE SEQUENCE [LARGE SCALE GENOMIC DNA]</scope>
    <source>
        <strain evidence="17">NIOZ-UU81</strain>
    </source>
</reference>
<keyword evidence="6" id="KW-0547">Nucleotide-binding</keyword>
<keyword evidence="8" id="KW-0067">ATP-binding</keyword>
<sequence length="742" mass="81896">MKSFSIKTKFFLLLNLTVIFALGLVLTALLVYEKKTAINNLTAELSSMAEVVALNSGPAMAFNDETAARENLSSLKARPQIAAAILYDQNGNYYSDYQQPDLQIDSFIDDLQKIYPDTETVFTDAVNKQEVAFESNGYFHVLLPVLSRDTVVGTVHLVDDMSQVRERQQAYSRLIAIIVLSTLIIVLYLSGKLQRYFTGPIVDLIESMGQVTREEDYSIRVQTKSNDEFGVLNDHFNKMIIGIQQRDQELQQYTSGLAQMVESRTLELTRAKDEAEQANRIKSEFMANMSHEIRTPMNGVLGMTDLLLDTELTEEQQRVCRTIQDSGESLLRIINDILDFSKMEAGKFSLETVAFDLYLLIEDTCQMLAARAHAKGLELAVHIKPGCAQFLQGDPTRLRQVLANLIGNAIKFTGQGEIVVRASTHQASSGKVSLHMSVQDTGIGIRPDDLERLFMPFTQADSSTTRLYGGTGLGLVICKELVSLMGGQLSCESTLGEGANFFFDVEIGVDPDGATAVQSLPAVEALQGRRVLIVDDNGTNREILQHQVGILGMISEAANNGVDALATLGAVQEGKNRFDVVIVDFKMPQMDGMEFVRKVREDRSLKGMGLVMLTSVGFQCDSNLIDELRGVFCLTKPPRRSDLINALQKAISIDRLDRTVLSDNRRSAPVQVQGERPHLGLSVLVVEDNATNQKVASGVLRMYGCEVALAGNGREGIQAFSEGQYDMILMDCQMPVMDGYQA</sequence>
<dbReference type="Pfam" id="PF00072">
    <property type="entry name" value="Response_reg"/>
    <property type="match status" value="2"/>
</dbReference>
<feature type="modified residue" description="4-aspartylphosphate" evidence="12">
    <location>
        <position position="731"/>
    </location>
</feature>
<dbReference type="EC" id="2.7.13.3" evidence="3"/>
<dbReference type="Gene3D" id="3.30.565.10">
    <property type="entry name" value="Histidine kinase-like ATPase, C-terminal domain"/>
    <property type="match status" value="1"/>
</dbReference>
<feature type="modified residue" description="4-aspartylphosphate" evidence="12">
    <location>
        <position position="584"/>
    </location>
</feature>
<dbReference type="PANTHER" id="PTHR45339:SF1">
    <property type="entry name" value="HYBRID SIGNAL TRANSDUCTION HISTIDINE KINASE J"/>
    <property type="match status" value="1"/>
</dbReference>
<comment type="subcellular location">
    <subcellularLocation>
        <location evidence="2">Membrane</location>
    </subcellularLocation>
</comment>
<evidence type="ECO:0000256" key="11">
    <source>
        <dbReference type="ARBA" id="ARBA00068150"/>
    </source>
</evidence>
<protein>
    <recommendedName>
        <fullName evidence="11">Sensory/regulatory protein RpfC</fullName>
        <ecNumber evidence="3">2.7.13.3</ecNumber>
    </recommendedName>
</protein>
<comment type="catalytic activity">
    <reaction evidence="1">
        <text>ATP + protein L-histidine = ADP + protein N-phospho-L-histidine.</text>
        <dbReference type="EC" id="2.7.13.3"/>
    </reaction>
</comment>
<proteinExistence type="predicted"/>
<keyword evidence="5" id="KW-0808">Transferase</keyword>
<dbReference type="InterPro" id="IPR036097">
    <property type="entry name" value="HisK_dim/P_sf"/>
</dbReference>
<keyword evidence="9" id="KW-0902">Two-component regulatory system</keyword>
<dbReference type="PROSITE" id="PS50885">
    <property type="entry name" value="HAMP"/>
    <property type="match status" value="1"/>
</dbReference>
<evidence type="ECO:0000256" key="6">
    <source>
        <dbReference type="ARBA" id="ARBA00022741"/>
    </source>
</evidence>
<feature type="domain" description="Response regulatory" evidence="15">
    <location>
        <begin position="682"/>
        <end position="742"/>
    </location>
</feature>
<feature type="domain" description="HAMP" evidence="16">
    <location>
        <begin position="195"/>
        <end position="248"/>
    </location>
</feature>
<gene>
    <name evidence="17" type="ORF">H8E79_01705</name>
</gene>
<dbReference type="SMART" id="SM00387">
    <property type="entry name" value="HATPase_c"/>
    <property type="match status" value="1"/>
</dbReference>
<evidence type="ECO:0000256" key="9">
    <source>
        <dbReference type="ARBA" id="ARBA00023012"/>
    </source>
</evidence>
<dbReference type="CDD" id="cd17546">
    <property type="entry name" value="REC_hyHK_CKI1_RcsC-like"/>
    <property type="match status" value="2"/>
</dbReference>
<keyword evidence="4 12" id="KW-0597">Phosphoprotein</keyword>
<dbReference type="PRINTS" id="PR00344">
    <property type="entry name" value="BCTRLSENSOR"/>
</dbReference>
<dbReference type="InterPro" id="IPR004358">
    <property type="entry name" value="Sig_transdc_His_kin-like_C"/>
</dbReference>
<dbReference type="CDD" id="cd06225">
    <property type="entry name" value="HAMP"/>
    <property type="match status" value="1"/>
</dbReference>
<dbReference type="AlphaFoldDB" id="A0A8J6N6Z8"/>
<keyword evidence="7" id="KW-0418">Kinase</keyword>
<dbReference type="InterPro" id="IPR003660">
    <property type="entry name" value="HAMP_dom"/>
</dbReference>
<evidence type="ECO:0000256" key="8">
    <source>
        <dbReference type="ARBA" id="ARBA00022840"/>
    </source>
</evidence>
<accession>A0A8J6N6Z8</accession>
<keyword evidence="13" id="KW-1133">Transmembrane helix</keyword>
<feature type="transmembrane region" description="Helical" evidence="13">
    <location>
        <begin position="12"/>
        <end position="32"/>
    </location>
</feature>
<dbReference type="FunFam" id="3.30.565.10:FF:000010">
    <property type="entry name" value="Sensor histidine kinase RcsC"/>
    <property type="match status" value="1"/>
</dbReference>
<dbReference type="SUPFAM" id="SSF52172">
    <property type="entry name" value="CheY-like"/>
    <property type="match status" value="2"/>
</dbReference>
<evidence type="ECO:0000313" key="18">
    <source>
        <dbReference type="Proteomes" id="UP000599024"/>
    </source>
</evidence>
<organism evidence="17 18">
    <name type="scientific">Candidatus Desulfatifera sulfidica</name>
    <dbReference type="NCBI Taxonomy" id="2841691"/>
    <lineage>
        <taxon>Bacteria</taxon>
        <taxon>Pseudomonadati</taxon>
        <taxon>Thermodesulfobacteriota</taxon>
        <taxon>Desulfobulbia</taxon>
        <taxon>Desulfobulbales</taxon>
        <taxon>Desulfobulbaceae</taxon>
        <taxon>Candidatus Desulfatifera</taxon>
    </lineage>
</organism>
<dbReference type="InterPro" id="IPR001789">
    <property type="entry name" value="Sig_transdc_resp-reg_receiver"/>
</dbReference>
<evidence type="ECO:0000256" key="3">
    <source>
        <dbReference type="ARBA" id="ARBA00012438"/>
    </source>
</evidence>
<evidence type="ECO:0000256" key="12">
    <source>
        <dbReference type="PROSITE-ProRule" id="PRU00169"/>
    </source>
</evidence>
<dbReference type="EMBL" id="JACNLK010000020">
    <property type="protein sequence ID" value="MBC8207868.1"/>
    <property type="molecule type" value="Genomic_DNA"/>
</dbReference>
<evidence type="ECO:0000259" key="15">
    <source>
        <dbReference type="PROSITE" id="PS50110"/>
    </source>
</evidence>
<dbReference type="InterPro" id="IPR011006">
    <property type="entry name" value="CheY-like_superfamily"/>
</dbReference>